<evidence type="ECO:0000256" key="1">
    <source>
        <dbReference type="SAM" id="MobiDB-lite"/>
    </source>
</evidence>
<dbReference type="PANTHER" id="PTHR43308">
    <property type="entry name" value="OUTER MEMBRANE PROTEIN ALPHA-RELATED"/>
    <property type="match status" value="1"/>
</dbReference>
<dbReference type="Pfam" id="PF00395">
    <property type="entry name" value="SLH"/>
    <property type="match status" value="3"/>
</dbReference>
<reference evidence="5" key="1">
    <citation type="submission" date="2018-04" db="EMBL/GenBank/DDBJ databases">
        <authorList>
            <person name="Cornet L."/>
        </authorList>
    </citation>
    <scope>NUCLEOTIDE SEQUENCE [LARGE SCALE GENOMIC DNA]</scope>
</reference>
<feature type="domain" description="SLH" evidence="3">
    <location>
        <begin position="268"/>
        <end position="332"/>
    </location>
</feature>
<feature type="region of interest" description="Disordered" evidence="1">
    <location>
        <begin position="69"/>
        <end position="128"/>
    </location>
</feature>
<evidence type="ECO:0000313" key="5">
    <source>
        <dbReference type="Proteomes" id="UP000249081"/>
    </source>
</evidence>
<gene>
    <name evidence="4" type="ORF">DCF17_17495</name>
</gene>
<feature type="transmembrane region" description="Helical" evidence="2">
    <location>
        <begin position="29"/>
        <end position="47"/>
    </location>
</feature>
<dbReference type="PROSITE" id="PS51272">
    <property type="entry name" value="SLH"/>
    <property type="match status" value="3"/>
</dbReference>
<evidence type="ECO:0000256" key="2">
    <source>
        <dbReference type="SAM" id="Phobius"/>
    </source>
</evidence>
<evidence type="ECO:0000259" key="3">
    <source>
        <dbReference type="PROSITE" id="PS51272"/>
    </source>
</evidence>
<keyword evidence="2" id="KW-1133">Transmembrane helix</keyword>
<accession>A0A2W4XKQ2</accession>
<name>A0A2W4XKQ2_9CYAN</name>
<comment type="caution">
    <text evidence="4">The sequence shown here is derived from an EMBL/GenBank/DDBJ whole genome shotgun (WGS) entry which is preliminary data.</text>
</comment>
<feature type="compositionally biased region" description="Basic and acidic residues" evidence="1">
    <location>
        <begin position="73"/>
        <end position="99"/>
    </location>
</feature>
<keyword evidence="2" id="KW-0472">Membrane</keyword>
<reference evidence="4 5" key="2">
    <citation type="submission" date="2018-06" db="EMBL/GenBank/DDBJ databases">
        <title>Metagenomic assembly of (sub)arctic Cyanobacteria and their associated microbiome from non-axenic cultures.</title>
        <authorList>
            <person name="Baurain D."/>
        </authorList>
    </citation>
    <scope>NUCLEOTIDE SEQUENCE [LARGE SCALE GENOMIC DNA]</scope>
    <source>
        <strain evidence="4">ULC041bin1</strain>
    </source>
</reference>
<feature type="domain" description="SLH" evidence="3">
    <location>
        <begin position="203"/>
        <end position="266"/>
    </location>
</feature>
<feature type="domain" description="SLH" evidence="3">
    <location>
        <begin position="142"/>
        <end position="202"/>
    </location>
</feature>
<organism evidence="4 5">
    <name type="scientific">Shackletoniella antarctica</name>
    <dbReference type="NCBI Taxonomy" id="268115"/>
    <lineage>
        <taxon>Bacteria</taxon>
        <taxon>Bacillati</taxon>
        <taxon>Cyanobacteriota</taxon>
        <taxon>Cyanophyceae</taxon>
        <taxon>Oculatellales</taxon>
        <taxon>Oculatellaceae</taxon>
        <taxon>Shackletoniella</taxon>
    </lineage>
</organism>
<evidence type="ECO:0000313" key="4">
    <source>
        <dbReference type="EMBL" id="PZO36281.1"/>
    </source>
</evidence>
<dbReference type="Proteomes" id="UP000249081">
    <property type="component" value="Unassembled WGS sequence"/>
</dbReference>
<proteinExistence type="predicted"/>
<dbReference type="AlphaFoldDB" id="A0A2W4XKQ2"/>
<dbReference type="EMBL" id="QBMN01000146">
    <property type="protein sequence ID" value="PZO36281.1"/>
    <property type="molecule type" value="Genomic_DNA"/>
</dbReference>
<dbReference type="InterPro" id="IPR001119">
    <property type="entry name" value="SLH_dom"/>
</dbReference>
<sequence length="338" mass="36263">MVNLPPDQPSPTTQPESRRRDRILEFDELLAVVLAFLGIGSILWWGLSRSQSGLADFGLLPRRDEGAATIAIPDRDAPAEAVEPRTFERGDRPQRDIPERATGLPGVSRESSRSDIASPTQVAPAPVVPVPVAPSTTAATTQPVDISDVPETHWAYPFIKPMYDQGYLPDFPESGFQPDQPLTRAELASLLSQAFGDAPREGTALTFEDVPGTYWAAPAIDSAVSQGFMSGYPEGDFRPDQAVPRYEVLVSLATGLGLPDSPAPDSTLAAFVDVNPLPEWARPKVAAATENLIVVNYPSPDQLKPAQAATRAEIVAMIHQALVARGALPVVQSEYAVP</sequence>
<protein>
    <submittedName>
        <fullName evidence="4">S-layer protein</fullName>
    </submittedName>
</protein>
<dbReference type="InterPro" id="IPR051465">
    <property type="entry name" value="Cell_Envelope_Struct_Comp"/>
</dbReference>
<keyword evidence="2" id="KW-0812">Transmembrane</keyword>